<gene>
    <name evidence="7 8" type="primary">uxaC</name>
    <name evidence="8" type="ORF">MM236_03350</name>
</gene>
<dbReference type="Gene3D" id="3.20.20.140">
    <property type="entry name" value="Metal-dependent hydrolases"/>
    <property type="match status" value="1"/>
</dbReference>
<evidence type="ECO:0000256" key="5">
    <source>
        <dbReference type="ARBA" id="ARBA00020555"/>
    </source>
</evidence>
<keyword evidence="9" id="KW-1185">Reference proteome</keyword>
<reference evidence="8" key="1">
    <citation type="submission" date="2022-03" db="EMBL/GenBank/DDBJ databases">
        <title>De novo assembled genomes of Belliella spp. (Cyclobacteriaceae) strains.</title>
        <authorList>
            <person name="Szabo A."/>
            <person name="Korponai K."/>
            <person name="Felfoldi T."/>
        </authorList>
    </citation>
    <scope>NUCLEOTIDE SEQUENCE</scope>
    <source>
        <strain evidence="8">DSM 107340</strain>
    </source>
</reference>
<evidence type="ECO:0000256" key="1">
    <source>
        <dbReference type="ARBA" id="ARBA00001165"/>
    </source>
</evidence>
<dbReference type="Proteomes" id="UP001165488">
    <property type="component" value="Unassembled WGS sequence"/>
</dbReference>
<comment type="catalytic activity">
    <reaction evidence="1 7">
        <text>D-glucuronate = D-fructuronate</text>
        <dbReference type="Rhea" id="RHEA:13049"/>
        <dbReference type="ChEBI" id="CHEBI:58720"/>
        <dbReference type="ChEBI" id="CHEBI:59863"/>
        <dbReference type="EC" id="5.3.1.12"/>
    </reaction>
</comment>
<proteinExistence type="inferred from homology"/>
<dbReference type="GO" id="GO:0008880">
    <property type="term" value="F:glucuronate isomerase activity"/>
    <property type="evidence" value="ECO:0007669"/>
    <property type="project" value="UniProtKB-EC"/>
</dbReference>
<dbReference type="InterPro" id="IPR003766">
    <property type="entry name" value="Uronate_isomerase"/>
</dbReference>
<dbReference type="HAMAP" id="MF_00675">
    <property type="entry name" value="UxaC"/>
    <property type="match status" value="1"/>
</dbReference>
<evidence type="ECO:0000256" key="7">
    <source>
        <dbReference type="HAMAP-Rule" id="MF_00675"/>
    </source>
</evidence>
<comment type="similarity">
    <text evidence="3 7">Belongs to the metallo-dependent hydrolases superfamily. Uronate isomerase family.</text>
</comment>
<dbReference type="NCBIfam" id="NF002794">
    <property type="entry name" value="PRK02925.1"/>
    <property type="match status" value="1"/>
</dbReference>
<sequence length="473" mass="53974">MISATANQSKFLSEDFLLKSDFAKMLYHDFAAKLPIIDYHCHLSPQDIATNRKFNTISEVWLAGDHYKWRAMRTLGINEKFITGKASDEEKFQKWAETVPYTLRNPLYHWTHLELQRYFGINDLLSADSGKVIYQETSSLLQSPDFHTQGLLKKMNVELVCSTDDPIDSLEFHKIAATSSPDTKLLPTFRPDKVYAVESSTQYKAYIEKLATASSIEIKNYDDLVSALKNRINYFAENGGSLSDHGLEQLYFFELGALDIHAIYLKVNDGNELSQEEIQYFKFHTLYELCKMYHAKGWTQQFHLGALRNTNKRMLATLGPDTGFDSIGDFSQARAMASFLNLLDSTDQLSKTILYNLNPSDNEVLATMVGNFNDGSVKGKVQFGSAWWFLDQKDGMEKQINALSNMGLLSCFVGMLTDSRSFLSFPRHEYFRRILCNLIGQDVENGELPADEAWLGKIVSDISYHNAKEYFKF</sequence>
<evidence type="ECO:0000313" key="8">
    <source>
        <dbReference type="EMBL" id="MCH7397004.1"/>
    </source>
</evidence>
<evidence type="ECO:0000256" key="2">
    <source>
        <dbReference type="ARBA" id="ARBA00004892"/>
    </source>
</evidence>
<dbReference type="SUPFAM" id="SSF51556">
    <property type="entry name" value="Metallo-dependent hydrolases"/>
    <property type="match status" value="1"/>
</dbReference>
<accession>A0ABS9UK59</accession>
<protein>
    <recommendedName>
        <fullName evidence="5 7">Uronate isomerase</fullName>
        <ecNumber evidence="4 7">5.3.1.12</ecNumber>
    </recommendedName>
    <alternativeName>
        <fullName evidence="7">Glucuronate isomerase</fullName>
    </alternativeName>
    <alternativeName>
        <fullName evidence="7">Uronic isomerase</fullName>
    </alternativeName>
</protein>
<dbReference type="PANTHER" id="PTHR30068:SF4">
    <property type="entry name" value="URONATE ISOMERASE"/>
    <property type="match status" value="1"/>
</dbReference>
<evidence type="ECO:0000256" key="4">
    <source>
        <dbReference type="ARBA" id="ARBA00012546"/>
    </source>
</evidence>
<dbReference type="InterPro" id="IPR032466">
    <property type="entry name" value="Metal_Hydrolase"/>
</dbReference>
<dbReference type="EC" id="5.3.1.12" evidence="4 7"/>
<dbReference type="Pfam" id="PF02614">
    <property type="entry name" value="UxaC"/>
    <property type="match status" value="1"/>
</dbReference>
<organism evidence="8 9">
    <name type="scientific">Belliella calami</name>
    <dbReference type="NCBI Taxonomy" id="2923436"/>
    <lineage>
        <taxon>Bacteria</taxon>
        <taxon>Pseudomonadati</taxon>
        <taxon>Bacteroidota</taxon>
        <taxon>Cytophagia</taxon>
        <taxon>Cytophagales</taxon>
        <taxon>Cyclobacteriaceae</taxon>
        <taxon>Belliella</taxon>
    </lineage>
</organism>
<comment type="catalytic activity">
    <reaction evidence="7">
        <text>aldehydo-D-galacturonate = keto-D-tagaturonate</text>
        <dbReference type="Rhea" id="RHEA:27702"/>
        <dbReference type="ChEBI" id="CHEBI:12952"/>
        <dbReference type="ChEBI" id="CHEBI:17886"/>
    </reaction>
</comment>
<name>A0ABS9UK59_9BACT</name>
<comment type="pathway">
    <text evidence="2 7">Carbohydrate metabolism; pentose and glucuronate interconversion.</text>
</comment>
<dbReference type="RefSeq" id="WP_241273515.1">
    <property type="nucleotide sequence ID" value="NZ_JAKZGS010000002.1"/>
</dbReference>
<dbReference type="Gene3D" id="1.10.2020.10">
    <property type="entry name" value="uronate isomerase, domain 2, chain A"/>
    <property type="match status" value="1"/>
</dbReference>
<evidence type="ECO:0000256" key="3">
    <source>
        <dbReference type="ARBA" id="ARBA00008397"/>
    </source>
</evidence>
<comment type="caution">
    <text evidence="8">The sequence shown here is derived from an EMBL/GenBank/DDBJ whole genome shotgun (WGS) entry which is preliminary data.</text>
</comment>
<keyword evidence="6 7" id="KW-0413">Isomerase</keyword>
<evidence type="ECO:0000256" key="6">
    <source>
        <dbReference type="ARBA" id="ARBA00023235"/>
    </source>
</evidence>
<dbReference type="EMBL" id="JAKZGS010000002">
    <property type="protein sequence ID" value="MCH7397004.1"/>
    <property type="molecule type" value="Genomic_DNA"/>
</dbReference>
<evidence type="ECO:0000313" key="9">
    <source>
        <dbReference type="Proteomes" id="UP001165488"/>
    </source>
</evidence>
<dbReference type="PANTHER" id="PTHR30068">
    <property type="entry name" value="URONATE ISOMERASE"/>
    <property type="match status" value="1"/>
</dbReference>